<evidence type="ECO:0000313" key="1">
    <source>
        <dbReference type="EMBL" id="KAK1420463.1"/>
    </source>
</evidence>
<gene>
    <name evidence="1" type="ORF">QVD17_22080</name>
</gene>
<comment type="caution">
    <text evidence="1">The sequence shown here is derived from an EMBL/GenBank/DDBJ whole genome shotgun (WGS) entry which is preliminary data.</text>
</comment>
<organism evidence="1 2">
    <name type="scientific">Tagetes erecta</name>
    <name type="common">African marigold</name>
    <dbReference type="NCBI Taxonomy" id="13708"/>
    <lineage>
        <taxon>Eukaryota</taxon>
        <taxon>Viridiplantae</taxon>
        <taxon>Streptophyta</taxon>
        <taxon>Embryophyta</taxon>
        <taxon>Tracheophyta</taxon>
        <taxon>Spermatophyta</taxon>
        <taxon>Magnoliopsida</taxon>
        <taxon>eudicotyledons</taxon>
        <taxon>Gunneridae</taxon>
        <taxon>Pentapetalae</taxon>
        <taxon>asterids</taxon>
        <taxon>campanulids</taxon>
        <taxon>Asterales</taxon>
        <taxon>Asteraceae</taxon>
        <taxon>Asteroideae</taxon>
        <taxon>Heliantheae alliance</taxon>
        <taxon>Tageteae</taxon>
        <taxon>Tagetes</taxon>
    </lineage>
</organism>
<sequence>MEGITTRVYKGVKGYWRRRRYERLTNNDVVEAKQRKRCWRIRIKKLKVKIKLRKLKVMKCSAKKLLSGIRDGYVNMMMKMANSPVIAAGGYGEGIAKFGTRPVKEYDEKLIIEIYKQLAMRSQPQSTLVSVNHI</sequence>
<evidence type="ECO:0000313" key="2">
    <source>
        <dbReference type="Proteomes" id="UP001229421"/>
    </source>
</evidence>
<dbReference type="PANTHER" id="PTHR33702:SF5">
    <property type="entry name" value="OS01G0308600 PROTEIN"/>
    <property type="match status" value="1"/>
</dbReference>
<protein>
    <submittedName>
        <fullName evidence="1">Uncharacterized protein</fullName>
    </submittedName>
</protein>
<proteinExistence type="predicted"/>
<accession>A0AAD8KD31</accession>
<dbReference type="AlphaFoldDB" id="A0AAD8KD31"/>
<name>A0AAD8KD31_TARER</name>
<keyword evidence="2" id="KW-1185">Reference proteome</keyword>
<reference evidence="1" key="1">
    <citation type="journal article" date="2023" name="bioRxiv">
        <title>Improved chromosome-level genome assembly for marigold (Tagetes erecta).</title>
        <authorList>
            <person name="Jiang F."/>
            <person name="Yuan L."/>
            <person name="Wang S."/>
            <person name="Wang H."/>
            <person name="Xu D."/>
            <person name="Wang A."/>
            <person name="Fan W."/>
        </authorList>
    </citation>
    <scope>NUCLEOTIDE SEQUENCE</scope>
    <source>
        <strain evidence="1">WSJ</strain>
        <tissue evidence="1">Leaf</tissue>
    </source>
</reference>
<dbReference type="Proteomes" id="UP001229421">
    <property type="component" value="Unassembled WGS sequence"/>
</dbReference>
<dbReference type="EMBL" id="JAUHHV010000006">
    <property type="protein sequence ID" value="KAK1420463.1"/>
    <property type="molecule type" value="Genomic_DNA"/>
</dbReference>
<dbReference type="PANTHER" id="PTHR33702">
    <property type="entry name" value="BNAA09G40010D PROTEIN"/>
    <property type="match status" value="1"/>
</dbReference>